<organism evidence="5 6">
    <name type="scientific">Puniceibacterium antarcticum</name>
    <dbReference type="NCBI Taxonomy" id="1206336"/>
    <lineage>
        <taxon>Bacteria</taxon>
        <taxon>Pseudomonadati</taxon>
        <taxon>Pseudomonadota</taxon>
        <taxon>Alphaproteobacteria</taxon>
        <taxon>Rhodobacterales</taxon>
        <taxon>Paracoccaceae</taxon>
        <taxon>Puniceibacterium</taxon>
    </lineage>
</organism>
<comment type="caution">
    <text evidence="5">The sequence shown here is derived from an EMBL/GenBank/DDBJ whole genome shotgun (WGS) entry which is preliminary data.</text>
</comment>
<proteinExistence type="predicted"/>
<keyword evidence="1" id="KW-0479">Metal-binding</keyword>
<dbReference type="AlphaFoldDB" id="A0A2G8RE45"/>
<name>A0A2G8RE45_9RHOB</name>
<dbReference type="GO" id="GO:0005507">
    <property type="term" value="F:copper ion binding"/>
    <property type="evidence" value="ECO:0007669"/>
    <property type="project" value="InterPro"/>
</dbReference>
<reference evidence="5 6" key="1">
    <citation type="submission" date="2013-09" db="EMBL/GenBank/DDBJ databases">
        <title>Genome sequencing of Phaeobacter antarcticus sp. nov. SM1211.</title>
        <authorList>
            <person name="Zhang X.-Y."/>
            <person name="Liu C."/>
            <person name="Chen X.-L."/>
            <person name="Xie B.-B."/>
            <person name="Qin Q.-L."/>
            <person name="Rong J.-C."/>
            <person name="Zhang Y.-Z."/>
        </authorList>
    </citation>
    <scope>NUCLEOTIDE SEQUENCE [LARGE SCALE GENOMIC DNA]</scope>
    <source>
        <strain evidence="5 6">SM1211</strain>
    </source>
</reference>
<dbReference type="EMBL" id="AWWI01000091">
    <property type="protein sequence ID" value="PIL19691.1"/>
    <property type="molecule type" value="Genomic_DNA"/>
</dbReference>
<dbReference type="InterPro" id="IPR011707">
    <property type="entry name" value="Cu-oxidase-like_N"/>
</dbReference>
<dbReference type="SUPFAM" id="SSF49503">
    <property type="entry name" value="Cupredoxins"/>
    <property type="match status" value="2"/>
</dbReference>
<dbReference type="PANTHER" id="PTHR11709">
    <property type="entry name" value="MULTI-COPPER OXIDASE"/>
    <property type="match status" value="1"/>
</dbReference>
<feature type="domain" description="Plastocyanin-like" evidence="4">
    <location>
        <begin position="86"/>
        <end position="195"/>
    </location>
</feature>
<keyword evidence="6" id="KW-1185">Reference proteome</keyword>
<dbReference type="PANTHER" id="PTHR11709:SF394">
    <property type="entry name" value="FI03373P-RELATED"/>
    <property type="match status" value="1"/>
</dbReference>
<sequence length="262" mass="28851">MLNRRQLLGAGAAGATLVSSKAWGQTLNMGLPEAAQMDSAATAITARPNSGPDYTPVVTLNGWTLPHRMNNGVKEFHLVAEPVERELADGMIAHLWGYNGQSTGPTIEAVEGDRVRIYVTNKLPEGTTVHWHGLILPSGMDGVSGLSHPSIPPGKTFVYEFDLVKSGTFMYHPHGDEMAQMAMGMMGMFVVHPRDPAFMPVDRDFLIMLNAFDIDPGTYVPRIMTMTDFNLWTWNSRIFPDIDPLVVNKGDRVRVRVGNLTM</sequence>
<dbReference type="CDD" id="cd13860">
    <property type="entry name" value="CuRO_1_2dMco_1"/>
    <property type="match status" value="1"/>
</dbReference>
<evidence type="ECO:0000313" key="6">
    <source>
        <dbReference type="Proteomes" id="UP000231259"/>
    </source>
</evidence>
<dbReference type="GO" id="GO:0016491">
    <property type="term" value="F:oxidoreductase activity"/>
    <property type="evidence" value="ECO:0007669"/>
    <property type="project" value="UniProtKB-KW"/>
</dbReference>
<evidence type="ECO:0000256" key="2">
    <source>
        <dbReference type="ARBA" id="ARBA00023002"/>
    </source>
</evidence>
<keyword evidence="2" id="KW-0560">Oxidoreductase</keyword>
<evidence type="ECO:0000259" key="4">
    <source>
        <dbReference type="Pfam" id="PF07732"/>
    </source>
</evidence>
<feature type="non-terminal residue" evidence="5">
    <location>
        <position position="262"/>
    </location>
</feature>
<gene>
    <name evidence="5" type="ORF">P775_13300</name>
</gene>
<dbReference type="InterPro" id="IPR006311">
    <property type="entry name" value="TAT_signal"/>
</dbReference>
<evidence type="ECO:0000256" key="3">
    <source>
        <dbReference type="ARBA" id="ARBA00023008"/>
    </source>
</evidence>
<protein>
    <recommendedName>
        <fullName evidence="4">Plastocyanin-like domain-containing protein</fullName>
    </recommendedName>
</protein>
<evidence type="ECO:0000313" key="5">
    <source>
        <dbReference type="EMBL" id="PIL19691.1"/>
    </source>
</evidence>
<accession>A0A2G8RE45</accession>
<dbReference type="Proteomes" id="UP000231259">
    <property type="component" value="Unassembled WGS sequence"/>
</dbReference>
<dbReference type="Gene3D" id="2.60.40.420">
    <property type="entry name" value="Cupredoxins - blue copper proteins"/>
    <property type="match status" value="1"/>
</dbReference>
<evidence type="ECO:0000256" key="1">
    <source>
        <dbReference type="ARBA" id="ARBA00022723"/>
    </source>
</evidence>
<dbReference type="PROSITE" id="PS51318">
    <property type="entry name" value="TAT"/>
    <property type="match status" value="1"/>
</dbReference>
<dbReference type="Pfam" id="PF07732">
    <property type="entry name" value="Cu-oxidase_3"/>
    <property type="match status" value="1"/>
</dbReference>
<keyword evidence="3" id="KW-0186">Copper</keyword>
<dbReference type="InterPro" id="IPR045087">
    <property type="entry name" value="Cu-oxidase_fam"/>
</dbReference>
<dbReference type="RefSeq" id="WP_180287429.1">
    <property type="nucleotide sequence ID" value="NZ_AWWI01000091.1"/>
</dbReference>
<dbReference type="InterPro" id="IPR008972">
    <property type="entry name" value="Cupredoxin"/>
</dbReference>